<keyword evidence="2" id="KW-1133">Transmembrane helix</keyword>
<keyword evidence="5" id="KW-1185">Reference proteome</keyword>
<feature type="domain" description="FMN-binding" evidence="3">
    <location>
        <begin position="39"/>
        <end position="118"/>
    </location>
</feature>
<comment type="caution">
    <text evidence="4">The sequence shown here is derived from an EMBL/GenBank/DDBJ whole genome shotgun (WGS) entry which is preliminary data.</text>
</comment>
<feature type="transmembrane region" description="Helical" evidence="2">
    <location>
        <begin position="286"/>
        <end position="311"/>
    </location>
</feature>
<evidence type="ECO:0000259" key="3">
    <source>
        <dbReference type="SMART" id="SM00900"/>
    </source>
</evidence>
<evidence type="ECO:0000256" key="2">
    <source>
        <dbReference type="SAM" id="Phobius"/>
    </source>
</evidence>
<dbReference type="Pfam" id="PF04205">
    <property type="entry name" value="FMN_bind"/>
    <property type="match status" value="1"/>
</dbReference>
<sequence length="378" mass="42279">MLDSLTEENQQLVRFDKDIYQIVENNEQKAWLAVGSGVGYGGEVNIAVRMDLEGKVEQTSILSIKDTSSYVTKVIEYGLMNSFLGSLTKGRIDVDAVSGATLTSNGIIHATSSAIDPIREQIFGYRLLERSSPFDTVSFLDGLAVLFFMLAIYISRSTSIHKNKMQWTLMLASLVIFGFYSAALISSSTMGILISGSWSSGLGNYTAIILLILTIGYILLFNKNIYCQMICPMGTTQQCLSKLTSAKSFTLKHKALSWFPRVILLVALSCGLYFRNPAAFTFEPFGIMFGMVGSIYLFIPTILLLITSLFVHRPWCKTLCPINAMTDYLLFFKDWYKQTTKAKKRNKNRMDKPRKTTAKKAVSKRPLNEQPIPVKVAE</sequence>
<dbReference type="SMART" id="SM00900">
    <property type="entry name" value="FMN_bind"/>
    <property type="match status" value="1"/>
</dbReference>
<feature type="transmembrane region" description="Helical" evidence="2">
    <location>
        <begin position="255"/>
        <end position="274"/>
    </location>
</feature>
<feature type="transmembrane region" description="Helical" evidence="2">
    <location>
        <begin position="136"/>
        <end position="155"/>
    </location>
</feature>
<dbReference type="Proteomes" id="UP001210678">
    <property type="component" value="Unassembled WGS sequence"/>
</dbReference>
<evidence type="ECO:0000313" key="5">
    <source>
        <dbReference type="Proteomes" id="UP001210678"/>
    </source>
</evidence>
<reference evidence="4 5" key="1">
    <citation type="submission" date="2023-01" db="EMBL/GenBank/DDBJ databases">
        <title>Vibrio sp. KJ40-1 sp.nov, isolated from marine algae.</title>
        <authorList>
            <person name="Butt M."/>
            <person name="Kim J.M.J."/>
            <person name="Jeon C.O.C."/>
        </authorList>
    </citation>
    <scope>NUCLEOTIDE SEQUENCE [LARGE SCALE GENOMIC DNA]</scope>
    <source>
        <strain evidence="4 5">KJ40-1</strain>
    </source>
</reference>
<name>A0ABT4YU96_9VIBR</name>
<feature type="transmembrane region" description="Helical" evidence="2">
    <location>
        <begin position="167"/>
        <end position="196"/>
    </location>
</feature>
<evidence type="ECO:0000313" key="4">
    <source>
        <dbReference type="EMBL" id="MDB1125157.1"/>
    </source>
</evidence>
<feature type="region of interest" description="Disordered" evidence="1">
    <location>
        <begin position="343"/>
        <end position="378"/>
    </location>
</feature>
<dbReference type="EMBL" id="JAQLOI010000003">
    <property type="protein sequence ID" value="MDB1125157.1"/>
    <property type="molecule type" value="Genomic_DNA"/>
</dbReference>
<keyword evidence="2" id="KW-0812">Transmembrane</keyword>
<keyword evidence="2" id="KW-0472">Membrane</keyword>
<dbReference type="InterPro" id="IPR007329">
    <property type="entry name" value="FMN-bd"/>
</dbReference>
<evidence type="ECO:0000256" key="1">
    <source>
        <dbReference type="SAM" id="MobiDB-lite"/>
    </source>
</evidence>
<organism evidence="4 5">
    <name type="scientific">Vibrio algarum</name>
    <dbReference type="NCBI Taxonomy" id="3020714"/>
    <lineage>
        <taxon>Bacteria</taxon>
        <taxon>Pseudomonadati</taxon>
        <taxon>Pseudomonadota</taxon>
        <taxon>Gammaproteobacteria</taxon>
        <taxon>Vibrionales</taxon>
        <taxon>Vibrionaceae</taxon>
        <taxon>Vibrio</taxon>
    </lineage>
</organism>
<protein>
    <submittedName>
        <fullName evidence="4">4Fe-4S binding protein</fullName>
    </submittedName>
</protein>
<gene>
    <name evidence="4" type="ORF">PGX00_16510</name>
</gene>
<accession>A0ABT4YU96</accession>
<dbReference type="Pfam" id="PF12801">
    <property type="entry name" value="Fer4_5"/>
    <property type="match status" value="2"/>
</dbReference>
<dbReference type="InterPro" id="IPR017896">
    <property type="entry name" value="4Fe4S_Fe-S-bd"/>
</dbReference>
<feature type="transmembrane region" description="Helical" evidence="2">
    <location>
        <begin position="202"/>
        <end position="220"/>
    </location>
</feature>
<dbReference type="RefSeq" id="WP_272138605.1">
    <property type="nucleotide sequence ID" value="NZ_JAQLOI010000003.1"/>
</dbReference>
<proteinExistence type="predicted"/>